<dbReference type="PANTHER" id="PTHR30346:SF30">
    <property type="entry name" value="SMALL NEUTRAL PROTEASE REGULATORY PROTEIN"/>
    <property type="match status" value="1"/>
</dbReference>
<evidence type="ECO:0000259" key="5">
    <source>
        <dbReference type="PROSITE" id="PS50931"/>
    </source>
</evidence>
<dbReference type="SUPFAM" id="SSF53850">
    <property type="entry name" value="Periplasmic binding protein-like II"/>
    <property type="match status" value="1"/>
</dbReference>
<dbReference type="Proteomes" id="UP000030826">
    <property type="component" value="Unassembled WGS sequence"/>
</dbReference>
<dbReference type="RefSeq" id="WP_039192908.1">
    <property type="nucleotide sequence ID" value="NZ_JRFJ01000002.1"/>
</dbReference>
<protein>
    <recommendedName>
        <fullName evidence="5">HTH lysR-type domain-containing protein</fullName>
    </recommendedName>
</protein>
<keyword evidence="2" id="KW-0805">Transcription regulation</keyword>
<keyword evidence="4" id="KW-0804">Transcription</keyword>
<comment type="caution">
    <text evidence="6">The sequence shown here is derived from an EMBL/GenBank/DDBJ whole genome shotgun (WGS) entry which is preliminary data.</text>
</comment>
<comment type="similarity">
    <text evidence="1">Belongs to the LysR transcriptional regulatory family.</text>
</comment>
<dbReference type="InterPro" id="IPR036390">
    <property type="entry name" value="WH_DNA-bd_sf"/>
</dbReference>
<dbReference type="STRING" id="370622.LA66_09830"/>
<dbReference type="GO" id="GO:0003700">
    <property type="term" value="F:DNA-binding transcription factor activity"/>
    <property type="evidence" value="ECO:0007669"/>
    <property type="project" value="InterPro"/>
</dbReference>
<dbReference type="GO" id="GO:0032993">
    <property type="term" value="C:protein-DNA complex"/>
    <property type="evidence" value="ECO:0007669"/>
    <property type="project" value="TreeGrafter"/>
</dbReference>
<name>A0A0B1Q379_9HYPH</name>
<dbReference type="GO" id="GO:0003677">
    <property type="term" value="F:DNA binding"/>
    <property type="evidence" value="ECO:0007669"/>
    <property type="project" value="UniProtKB-KW"/>
</dbReference>
<dbReference type="PROSITE" id="PS50931">
    <property type="entry name" value="HTH_LYSR"/>
    <property type="match status" value="1"/>
</dbReference>
<proteinExistence type="inferred from homology"/>
<dbReference type="FunFam" id="1.10.10.10:FF:000001">
    <property type="entry name" value="LysR family transcriptional regulator"/>
    <property type="match status" value="1"/>
</dbReference>
<evidence type="ECO:0000256" key="1">
    <source>
        <dbReference type="ARBA" id="ARBA00009437"/>
    </source>
</evidence>
<dbReference type="EMBL" id="JRFJ01000002">
    <property type="protein sequence ID" value="KHJ54854.1"/>
    <property type="molecule type" value="Genomic_DNA"/>
</dbReference>
<keyword evidence="3" id="KW-0238">DNA-binding</keyword>
<dbReference type="AlphaFoldDB" id="A0A0B1Q379"/>
<dbReference type="PANTHER" id="PTHR30346">
    <property type="entry name" value="TRANSCRIPTIONAL DUAL REGULATOR HCAR-RELATED"/>
    <property type="match status" value="1"/>
</dbReference>
<dbReference type="InterPro" id="IPR036388">
    <property type="entry name" value="WH-like_DNA-bd_sf"/>
</dbReference>
<evidence type="ECO:0000256" key="3">
    <source>
        <dbReference type="ARBA" id="ARBA00023125"/>
    </source>
</evidence>
<reference evidence="6 7" key="1">
    <citation type="submission" date="2014-09" db="EMBL/GenBank/DDBJ databases">
        <title>Isolation and characterization of Aurantimonas altamirensis ON-56566 from clinical sample following a dog bite.</title>
        <authorList>
            <person name="Eshaghi A."/>
            <person name="Li A."/>
            <person name="Shahinas D."/>
            <person name="Bahn P."/>
            <person name="Kus J.V."/>
            <person name="Patel S.N."/>
        </authorList>
    </citation>
    <scope>NUCLEOTIDE SEQUENCE [LARGE SCALE GENOMIC DNA]</scope>
    <source>
        <strain evidence="6 7">ON-56566</strain>
    </source>
</reference>
<dbReference type="Pfam" id="PF00126">
    <property type="entry name" value="HTH_1"/>
    <property type="match status" value="1"/>
</dbReference>
<evidence type="ECO:0000256" key="2">
    <source>
        <dbReference type="ARBA" id="ARBA00023015"/>
    </source>
</evidence>
<dbReference type="Pfam" id="PF03466">
    <property type="entry name" value="LysR_substrate"/>
    <property type="match status" value="1"/>
</dbReference>
<dbReference type="InterPro" id="IPR005119">
    <property type="entry name" value="LysR_subst-bd"/>
</dbReference>
<accession>A0A0B1Q379</accession>
<dbReference type="OrthoDB" id="7216893at2"/>
<evidence type="ECO:0000313" key="6">
    <source>
        <dbReference type="EMBL" id="KHJ54854.1"/>
    </source>
</evidence>
<gene>
    <name evidence="6" type="ORF">LA66_09830</name>
</gene>
<dbReference type="InterPro" id="IPR000847">
    <property type="entry name" value="LysR_HTH_N"/>
</dbReference>
<sequence>MELRHIRYFLAVAQEGNFTRAAERLGIGQPPLSMQIKDLEREIGAALFYRRPHGAELTEAGRAFLDGVDGMPDRAHEAAEAARRAARGEGGRLAIGMTSTAALNPIVPDGIRRFGQLYPDVALRIEEANSLELVRHIDEGQLDIALVRPAGLDRPTLTLRTVIDERLMAALPEGHPLASSNTLRLIDLRNDPLILTPREVGRGLRDVTLDLCREAGFEPRIGREAPHIASILSLVSAALGISLMPESMRCIGLAGVVYRPLSDAHAGIPLAVAYAAQRTPPTALNFWKLLRR</sequence>
<dbReference type="Gene3D" id="3.40.190.10">
    <property type="entry name" value="Periplasmic binding protein-like II"/>
    <property type="match status" value="2"/>
</dbReference>
<dbReference type="Gene3D" id="1.10.10.10">
    <property type="entry name" value="Winged helix-like DNA-binding domain superfamily/Winged helix DNA-binding domain"/>
    <property type="match status" value="1"/>
</dbReference>
<evidence type="ECO:0000313" key="7">
    <source>
        <dbReference type="Proteomes" id="UP000030826"/>
    </source>
</evidence>
<dbReference type="SUPFAM" id="SSF46785">
    <property type="entry name" value="Winged helix' DNA-binding domain"/>
    <property type="match status" value="1"/>
</dbReference>
<organism evidence="6 7">
    <name type="scientific">Aureimonas altamirensis</name>
    <dbReference type="NCBI Taxonomy" id="370622"/>
    <lineage>
        <taxon>Bacteria</taxon>
        <taxon>Pseudomonadati</taxon>
        <taxon>Pseudomonadota</taxon>
        <taxon>Alphaproteobacteria</taxon>
        <taxon>Hyphomicrobiales</taxon>
        <taxon>Aurantimonadaceae</taxon>
        <taxon>Aureimonas</taxon>
    </lineage>
</organism>
<feature type="domain" description="HTH lysR-type" evidence="5">
    <location>
        <begin position="1"/>
        <end position="58"/>
    </location>
</feature>
<evidence type="ECO:0000256" key="4">
    <source>
        <dbReference type="ARBA" id="ARBA00023163"/>
    </source>
</evidence>
<dbReference type="PRINTS" id="PR00039">
    <property type="entry name" value="HTHLYSR"/>
</dbReference>